<sequence length="73" mass="8097">MQIEQNWHFSDIGQPMKTEDIQPTATPTLASDQTSDWARGNADADADRPPDRDGSAAYWKGYIAACFKDARHG</sequence>
<accession>A0ABX2KJI1</accession>
<name>A0ABX2KJI1_9PROT</name>
<evidence type="ECO:0000313" key="2">
    <source>
        <dbReference type="EMBL" id="NUB03767.1"/>
    </source>
</evidence>
<dbReference type="RefSeq" id="WP_174474637.1">
    <property type="nucleotide sequence ID" value="NZ_JAGINN010000033.1"/>
</dbReference>
<feature type="compositionally biased region" description="Basic and acidic residues" evidence="1">
    <location>
        <begin position="45"/>
        <end position="54"/>
    </location>
</feature>
<evidence type="ECO:0000256" key="1">
    <source>
        <dbReference type="SAM" id="MobiDB-lite"/>
    </source>
</evidence>
<gene>
    <name evidence="2" type="ORF">GBZ48_31625</name>
</gene>
<keyword evidence="3" id="KW-1185">Reference proteome</keyword>
<reference evidence="2 3" key="1">
    <citation type="submission" date="2019-10" db="EMBL/GenBank/DDBJ databases">
        <title>Genome sequence of Azospirillum melinis.</title>
        <authorList>
            <person name="Ambrosini A."/>
            <person name="Sant'Anna F.H."/>
            <person name="Cassan F.D."/>
            <person name="Souza E.M."/>
            <person name="Passaglia L.M.P."/>
        </authorList>
    </citation>
    <scope>NUCLEOTIDE SEQUENCE [LARGE SCALE GENOMIC DNA]</scope>
    <source>
        <strain evidence="2 3">TMCY0552</strain>
    </source>
</reference>
<dbReference type="Proteomes" id="UP000605086">
    <property type="component" value="Unassembled WGS sequence"/>
</dbReference>
<protein>
    <submittedName>
        <fullName evidence="2">Uncharacterized protein</fullName>
    </submittedName>
</protein>
<feature type="compositionally biased region" description="Polar residues" evidence="1">
    <location>
        <begin position="21"/>
        <end position="35"/>
    </location>
</feature>
<comment type="caution">
    <text evidence="2">The sequence shown here is derived from an EMBL/GenBank/DDBJ whole genome shotgun (WGS) entry which is preliminary data.</text>
</comment>
<organism evidence="2 3">
    <name type="scientific">Azospirillum melinis</name>
    <dbReference type="NCBI Taxonomy" id="328839"/>
    <lineage>
        <taxon>Bacteria</taxon>
        <taxon>Pseudomonadati</taxon>
        <taxon>Pseudomonadota</taxon>
        <taxon>Alphaproteobacteria</taxon>
        <taxon>Rhodospirillales</taxon>
        <taxon>Azospirillaceae</taxon>
        <taxon>Azospirillum</taxon>
    </lineage>
</organism>
<dbReference type="EMBL" id="WHOS01000073">
    <property type="protein sequence ID" value="NUB03767.1"/>
    <property type="molecule type" value="Genomic_DNA"/>
</dbReference>
<proteinExistence type="predicted"/>
<evidence type="ECO:0000313" key="3">
    <source>
        <dbReference type="Proteomes" id="UP000605086"/>
    </source>
</evidence>
<feature type="region of interest" description="Disordered" evidence="1">
    <location>
        <begin position="1"/>
        <end position="55"/>
    </location>
</feature>